<keyword evidence="3" id="KW-1185">Reference proteome</keyword>
<evidence type="ECO:0008006" key="4">
    <source>
        <dbReference type="Google" id="ProtNLM"/>
    </source>
</evidence>
<evidence type="ECO:0000313" key="3">
    <source>
        <dbReference type="Proteomes" id="UP000199412"/>
    </source>
</evidence>
<evidence type="ECO:0000256" key="1">
    <source>
        <dbReference type="SAM" id="SignalP"/>
    </source>
</evidence>
<organism evidence="2 3">
    <name type="scientific">Rhodospira trueperi</name>
    <dbReference type="NCBI Taxonomy" id="69960"/>
    <lineage>
        <taxon>Bacteria</taxon>
        <taxon>Pseudomonadati</taxon>
        <taxon>Pseudomonadota</taxon>
        <taxon>Alphaproteobacteria</taxon>
        <taxon>Rhodospirillales</taxon>
        <taxon>Rhodospirillaceae</taxon>
        <taxon>Rhodospira</taxon>
    </lineage>
</organism>
<dbReference type="AlphaFoldDB" id="A0A1G7CVP0"/>
<reference evidence="2 3" key="1">
    <citation type="submission" date="2016-10" db="EMBL/GenBank/DDBJ databases">
        <authorList>
            <person name="de Groot N.N."/>
        </authorList>
    </citation>
    <scope>NUCLEOTIDE SEQUENCE [LARGE SCALE GENOMIC DNA]</scope>
    <source>
        <strain evidence="2 3">ATCC 700224</strain>
    </source>
</reference>
<proteinExistence type="predicted"/>
<dbReference type="RefSeq" id="WP_143027152.1">
    <property type="nucleotide sequence ID" value="NZ_FNAP01000006.1"/>
</dbReference>
<name>A0A1G7CVP0_9PROT</name>
<accession>A0A1G7CVP0</accession>
<keyword evidence="1" id="KW-0732">Signal</keyword>
<gene>
    <name evidence="2" type="ORF">SAMN05421720_106213</name>
</gene>
<protein>
    <recommendedName>
        <fullName evidence="4">DUF4136 domain-containing protein</fullName>
    </recommendedName>
</protein>
<dbReference type="OrthoDB" id="7172943at2"/>
<dbReference type="Proteomes" id="UP000199412">
    <property type="component" value="Unassembled WGS sequence"/>
</dbReference>
<dbReference type="EMBL" id="FNAP01000006">
    <property type="protein sequence ID" value="SDE42565.1"/>
    <property type="molecule type" value="Genomic_DNA"/>
</dbReference>
<dbReference type="STRING" id="69960.SAMN05421720_106213"/>
<dbReference type="NCBIfam" id="NF047637">
    <property type="entry name" value="lipo_CC0125"/>
    <property type="match status" value="1"/>
</dbReference>
<feature type="signal peptide" evidence="1">
    <location>
        <begin position="1"/>
        <end position="36"/>
    </location>
</feature>
<sequence length="200" mass="22248">MPLAWTLRSRPTRPPVPARRLAILVVLACLAGCASSTPSTRYGPATGNNGFGYSGQEITSDRVRVQFAGNARTPRETVETALLRRAAEVTVHRGHDHFIIVEKDTERFTSVQAVPRASFAWGWRRYHRHGYFGWHSPWYDPWHDPWGYPYGSYAARTDRRYTASALIALRDGPAPSDNPKAFNAREVLKTLDAGAAATGP</sequence>
<feature type="chain" id="PRO_5011540226" description="DUF4136 domain-containing protein" evidence="1">
    <location>
        <begin position="37"/>
        <end position="200"/>
    </location>
</feature>
<evidence type="ECO:0000313" key="2">
    <source>
        <dbReference type="EMBL" id="SDE42565.1"/>
    </source>
</evidence>